<keyword evidence="4" id="KW-0808">Transferase</keyword>
<evidence type="ECO:0000256" key="1">
    <source>
        <dbReference type="ARBA" id="ARBA00004533"/>
    </source>
</evidence>
<accession>A0A2S7TY24</accession>
<organism evidence="7 8">
    <name type="scientific">Rubritalea profundi</name>
    <dbReference type="NCBI Taxonomy" id="1658618"/>
    <lineage>
        <taxon>Bacteria</taxon>
        <taxon>Pseudomonadati</taxon>
        <taxon>Verrucomicrobiota</taxon>
        <taxon>Verrucomicrobiia</taxon>
        <taxon>Verrucomicrobiales</taxon>
        <taxon>Rubritaleaceae</taxon>
        <taxon>Rubritalea</taxon>
    </lineage>
</organism>
<gene>
    <name evidence="7" type="ORF">BSZ32_03515</name>
</gene>
<comment type="subcellular location">
    <subcellularLocation>
        <location evidence="1">Cell inner membrane</location>
    </subcellularLocation>
</comment>
<keyword evidence="3" id="KW-0997">Cell inner membrane</keyword>
<evidence type="ECO:0000256" key="5">
    <source>
        <dbReference type="ARBA" id="ARBA00023136"/>
    </source>
</evidence>
<dbReference type="PANTHER" id="PTHR30606">
    <property type="entry name" value="LIPID A BIOSYNTHESIS LAUROYL ACYLTRANSFERASE"/>
    <property type="match status" value="1"/>
</dbReference>
<evidence type="ECO:0000256" key="6">
    <source>
        <dbReference type="ARBA" id="ARBA00023315"/>
    </source>
</evidence>
<dbReference type="EMBL" id="MQWA01000001">
    <property type="protein sequence ID" value="PQJ27656.1"/>
    <property type="molecule type" value="Genomic_DNA"/>
</dbReference>
<evidence type="ECO:0000256" key="4">
    <source>
        <dbReference type="ARBA" id="ARBA00022679"/>
    </source>
</evidence>
<dbReference type="RefSeq" id="WP_105042143.1">
    <property type="nucleotide sequence ID" value="NZ_MQWA01000001.1"/>
</dbReference>
<evidence type="ECO:0008006" key="9">
    <source>
        <dbReference type="Google" id="ProtNLM"/>
    </source>
</evidence>
<sequence>MLDRLKAIPILLTLFLVNAVFRFISVRTVWNIGECLGTLCYRIMPKRRAIVDFNMEIVAKHTQAFTPSPELTESIFQRNIANLSCTLKTYGMKPKQLEKVIDVNVSPSFHQAVKDKSGAIMCLGHMGNWEILTKLMPLVEPTPAHFGAIYRPLDSKAADRYVANQRKEYNCEMFPKRTPLGTLSTFIREGGVMGILADQRSGRPKKANRPFFGRDSARSKLPAVLHLRTGAPLFTLSVYSQTPGRWTIEILPINLPDKKLTTDDVVENITAGYERNFSAHLLDVFWLHRYWVK</sequence>
<comment type="caution">
    <text evidence="7">The sequence shown here is derived from an EMBL/GenBank/DDBJ whole genome shotgun (WGS) entry which is preliminary data.</text>
</comment>
<evidence type="ECO:0000256" key="3">
    <source>
        <dbReference type="ARBA" id="ARBA00022519"/>
    </source>
</evidence>
<evidence type="ECO:0000313" key="8">
    <source>
        <dbReference type="Proteomes" id="UP000239907"/>
    </source>
</evidence>
<dbReference type="GO" id="GO:0005886">
    <property type="term" value="C:plasma membrane"/>
    <property type="evidence" value="ECO:0007669"/>
    <property type="project" value="UniProtKB-SubCell"/>
</dbReference>
<dbReference type="PANTHER" id="PTHR30606:SF10">
    <property type="entry name" value="PHOSPHATIDYLINOSITOL MANNOSIDE ACYLTRANSFERASE"/>
    <property type="match status" value="1"/>
</dbReference>
<dbReference type="GO" id="GO:0009247">
    <property type="term" value="P:glycolipid biosynthetic process"/>
    <property type="evidence" value="ECO:0007669"/>
    <property type="project" value="UniProtKB-ARBA"/>
</dbReference>
<evidence type="ECO:0000256" key="2">
    <source>
        <dbReference type="ARBA" id="ARBA00022475"/>
    </source>
</evidence>
<dbReference type="InterPro" id="IPR004960">
    <property type="entry name" value="LipA_acyltrans"/>
</dbReference>
<protein>
    <recommendedName>
        <fullName evidence="9">Lipid A biosynthesis acyltransferase</fullName>
    </recommendedName>
</protein>
<keyword evidence="8" id="KW-1185">Reference proteome</keyword>
<keyword evidence="6" id="KW-0012">Acyltransferase</keyword>
<reference evidence="7 8" key="1">
    <citation type="submission" date="2016-12" db="EMBL/GenBank/DDBJ databases">
        <title>Study of bacterial adaptation to deep sea.</title>
        <authorList>
            <person name="Song J."/>
            <person name="Yoshizawa S."/>
            <person name="Kogure K."/>
        </authorList>
    </citation>
    <scope>NUCLEOTIDE SEQUENCE [LARGE SCALE GENOMIC DNA]</scope>
    <source>
        <strain evidence="7 8">SAORIC-165</strain>
    </source>
</reference>
<proteinExistence type="predicted"/>
<dbReference type="Pfam" id="PF03279">
    <property type="entry name" value="Lip_A_acyltrans"/>
    <property type="match status" value="1"/>
</dbReference>
<dbReference type="CDD" id="cd07984">
    <property type="entry name" value="LPLAT_LABLAT-like"/>
    <property type="match status" value="1"/>
</dbReference>
<dbReference type="Proteomes" id="UP000239907">
    <property type="component" value="Unassembled WGS sequence"/>
</dbReference>
<keyword evidence="5" id="KW-0472">Membrane</keyword>
<dbReference type="GO" id="GO:0016746">
    <property type="term" value="F:acyltransferase activity"/>
    <property type="evidence" value="ECO:0007669"/>
    <property type="project" value="UniProtKB-KW"/>
</dbReference>
<evidence type="ECO:0000313" key="7">
    <source>
        <dbReference type="EMBL" id="PQJ27656.1"/>
    </source>
</evidence>
<name>A0A2S7TY24_9BACT</name>
<keyword evidence="2" id="KW-1003">Cell membrane</keyword>
<dbReference type="AlphaFoldDB" id="A0A2S7TY24"/>
<dbReference type="OrthoDB" id="9797795at2"/>